<evidence type="ECO:0000313" key="5">
    <source>
        <dbReference type="EMBL" id="KAF6220866.1"/>
    </source>
</evidence>
<dbReference type="GO" id="GO:0005829">
    <property type="term" value="C:cytosol"/>
    <property type="evidence" value="ECO:0007669"/>
    <property type="project" value="TreeGrafter"/>
</dbReference>
<dbReference type="GO" id="GO:0006886">
    <property type="term" value="P:intracellular protein transport"/>
    <property type="evidence" value="ECO:0007669"/>
    <property type="project" value="InterPro"/>
</dbReference>
<protein>
    <recommendedName>
        <fullName evidence="4">RIC1 C-terminal alpha solenoid region domain-containing protein</fullName>
    </recommendedName>
</protein>
<dbReference type="SUPFAM" id="SSF50952">
    <property type="entry name" value="Soluble quinoprotein glucose dehydrogenase"/>
    <property type="match status" value="1"/>
</dbReference>
<feature type="compositionally biased region" description="Polar residues" evidence="3">
    <location>
        <begin position="985"/>
        <end position="1003"/>
    </location>
</feature>
<dbReference type="InterPro" id="IPR015943">
    <property type="entry name" value="WD40/YVTN_repeat-like_dom_sf"/>
</dbReference>
<feature type="domain" description="RIC1 C-terminal alpha solenoid region" evidence="4">
    <location>
        <begin position="789"/>
        <end position="960"/>
    </location>
</feature>
<dbReference type="Proteomes" id="UP000593566">
    <property type="component" value="Unassembled WGS sequence"/>
</dbReference>
<dbReference type="Pfam" id="PF25440">
    <property type="entry name" value="Beta-prop_RIC1_2nd"/>
    <property type="match status" value="1"/>
</dbReference>
<evidence type="ECO:0000259" key="4">
    <source>
        <dbReference type="Pfam" id="PF07064"/>
    </source>
</evidence>
<dbReference type="SUPFAM" id="SSF50978">
    <property type="entry name" value="WD40 repeat-like"/>
    <property type="match status" value="1"/>
</dbReference>
<evidence type="ECO:0000256" key="1">
    <source>
        <dbReference type="ARBA" id="ARBA00004370"/>
    </source>
</evidence>
<dbReference type="Gene3D" id="2.130.10.10">
    <property type="entry name" value="YVTN repeat-like/Quinoprotein amine dehydrogenase"/>
    <property type="match status" value="1"/>
</dbReference>
<keyword evidence="6" id="KW-1185">Reference proteome</keyword>
<dbReference type="GeneID" id="59330959"/>
<proteinExistence type="predicted"/>
<dbReference type="EMBL" id="JACCJB010000015">
    <property type="protein sequence ID" value="KAF6220866.1"/>
    <property type="molecule type" value="Genomic_DNA"/>
</dbReference>
<dbReference type="PANTHER" id="PTHR22746">
    <property type="entry name" value="RAB6A-GEF COMPLEX PARTNER PROTEIN 1"/>
    <property type="match status" value="1"/>
</dbReference>
<dbReference type="AlphaFoldDB" id="A0A8H6FAF1"/>
<comment type="caution">
    <text evidence="5">The sequence shown here is derived from an EMBL/GenBank/DDBJ whole genome shotgun (WGS) entry which is preliminary data.</text>
</comment>
<dbReference type="InterPro" id="IPR040096">
    <property type="entry name" value="Ric1"/>
</dbReference>
<organism evidence="5 6">
    <name type="scientific">Letharia lupina</name>
    <dbReference type="NCBI Taxonomy" id="560253"/>
    <lineage>
        <taxon>Eukaryota</taxon>
        <taxon>Fungi</taxon>
        <taxon>Dikarya</taxon>
        <taxon>Ascomycota</taxon>
        <taxon>Pezizomycotina</taxon>
        <taxon>Lecanoromycetes</taxon>
        <taxon>OSLEUM clade</taxon>
        <taxon>Lecanoromycetidae</taxon>
        <taxon>Lecanorales</taxon>
        <taxon>Lecanorineae</taxon>
        <taxon>Parmeliaceae</taxon>
        <taxon>Letharia</taxon>
    </lineage>
</organism>
<evidence type="ECO:0000256" key="2">
    <source>
        <dbReference type="ARBA" id="ARBA00023136"/>
    </source>
</evidence>
<keyword evidence="2" id="KW-0472">Membrane</keyword>
<evidence type="ECO:0000313" key="6">
    <source>
        <dbReference type="Proteomes" id="UP000593566"/>
    </source>
</evidence>
<sequence>MYWPLGAPRVYAATRRKKKLPAPEHEEEDSEVVREKATNILGLRVARNGHVLVTITETTLTVWQTSPVVVLASVTRSIQSLSNYGHNVGVLLRPDSSVAVVQTSNSFLVTYSIIPDPTARVYQQIRDNGHGRRQSNADRLAVEEERRGFPEVNIRFRMVIKVDAGLKKVLALDDELVVATERPPAVQCIRWAPDDAGKQTSTELLSRMSWIQKKSCVTDMVYDRAMSLAVWITSEGHAYAVQRLPPQPKESEGPKRLFRGYGFHTPEREEDMATRAAINARFSLLAVGCGNAEIHVYTARDYVGSIPLSHKLEQPASIVSTGQISTLSYSPDGYCLFAGYEKGWAIWSVYGKLQGSSFMADRKISENNGEGWLQGVHEAAWLSAGSEILLTGQNDDRLFLLEMAKSAVTGCFCAANVSRTVLLTSSGLMVYRGYDLPVLTTISADASLWHHVQIPSTYLANQRPIRSAVISSDGRYVAVAGRRGLAHYSVTSGRWKTFDDMQAENTFVVRGGMCWYQHILVAAVETDEHHELRLYSRERGLDDSSLLYFEQLPSPVVCIALTGSDSLLVYTYQNILYHFVINASSEAVTLVQVGQIALNGIVRAPARVRAVSWILPDHQLREGDPSQDVAHASVIFLVDAKLVLLQSSTNVGGDLKYDMRVIANNVEYFDLMRDQTPLLESPSRSLPPSPAAEGALDAFYTDRGLRDSLWYFDGNDIQCWMDVEDLIEAASTSNDRELPPSVSISADFYPTSIVLKKGILLGIDADLVQRRDVQFAFFRFSIRTQLFLPQIIQRHIAHFDTSAASNLAHRYQALPYFSHALEILLHTVLDDEVDKPPDPEHAQLPAVLSFLSSFPDYLDILVQCTRKTEVRSWRTLFSHLPPPQELFEASLQKGMLKTAGGYLLVLHTFEEMETSSGSCVRLLQQAKEAGDWDLCKELARFLMALDESGDTLRAALERMDLNPTATENDSVKLKTPRPNTAMKRYSTQRQTNGRPSPVSNGDKSSAGLGLGIETGQDGDSEDYFSPRRA</sequence>
<dbReference type="RefSeq" id="XP_037150301.1">
    <property type="nucleotide sequence ID" value="XM_037293472.1"/>
</dbReference>
<dbReference type="InterPro" id="IPR009771">
    <property type="entry name" value="RIC1_C"/>
</dbReference>
<dbReference type="PANTHER" id="PTHR22746:SF10">
    <property type="entry name" value="GUANINE NUCLEOTIDE EXCHANGE FACTOR SUBUNIT RIC1"/>
    <property type="match status" value="1"/>
</dbReference>
<name>A0A8H6FAF1_9LECA</name>
<feature type="region of interest" description="Disordered" evidence="3">
    <location>
        <begin position="963"/>
        <end position="1029"/>
    </location>
</feature>
<accession>A0A8H6FAF1</accession>
<gene>
    <name evidence="5" type="ORF">HO133_002546</name>
</gene>
<dbReference type="InterPro" id="IPR036322">
    <property type="entry name" value="WD40_repeat_dom_sf"/>
</dbReference>
<reference evidence="5 6" key="1">
    <citation type="journal article" date="2020" name="Genomics">
        <title>Complete, high-quality genomes from long-read metagenomic sequencing of two wolf lichen thalli reveals enigmatic genome architecture.</title>
        <authorList>
            <person name="McKenzie S.K."/>
            <person name="Walston R.F."/>
            <person name="Allen J.L."/>
        </authorList>
    </citation>
    <scope>NUCLEOTIDE SEQUENCE [LARGE SCALE GENOMIC DNA]</scope>
    <source>
        <strain evidence="5">WasteWater1</strain>
    </source>
</reference>
<dbReference type="GO" id="GO:0034066">
    <property type="term" value="C:Ric1-Rgp1 guanyl-nucleotide exchange factor complex"/>
    <property type="evidence" value="ECO:0007669"/>
    <property type="project" value="InterPro"/>
</dbReference>
<evidence type="ECO:0000256" key="3">
    <source>
        <dbReference type="SAM" id="MobiDB-lite"/>
    </source>
</evidence>
<comment type="subcellular location">
    <subcellularLocation>
        <location evidence="1">Membrane</location>
    </subcellularLocation>
</comment>
<dbReference type="Pfam" id="PF07064">
    <property type="entry name" value="RIC1"/>
    <property type="match status" value="1"/>
</dbReference>
<dbReference type="GO" id="GO:0000139">
    <property type="term" value="C:Golgi membrane"/>
    <property type="evidence" value="ECO:0007669"/>
    <property type="project" value="TreeGrafter"/>
</dbReference>
<dbReference type="InterPro" id="IPR011041">
    <property type="entry name" value="Quinoprot_gluc/sorb_DH_b-prop"/>
</dbReference>
<dbReference type="GO" id="GO:0042147">
    <property type="term" value="P:retrograde transport, endosome to Golgi"/>
    <property type="evidence" value="ECO:0007669"/>
    <property type="project" value="TreeGrafter"/>
</dbReference>